<protein>
    <submittedName>
        <fullName evidence="2">Uncharacterized protein</fullName>
    </submittedName>
</protein>
<dbReference type="Proteomes" id="UP000053144">
    <property type="component" value="Chromosome 5"/>
</dbReference>
<organism evidence="2 3">
    <name type="scientific">Phaseolus angularis</name>
    <name type="common">Azuki bean</name>
    <name type="synonym">Vigna angularis</name>
    <dbReference type="NCBI Taxonomy" id="3914"/>
    <lineage>
        <taxon>Eukaryota</taxon>
        <taxon>Viridiplantae</taxon>
        <taxon>Streptophyta</taxon>
        <taxon>Embryophyta</taxon>
        <taxon>Tracheophyta</taxon>
        <taxon>Spermatophyta</taxon>
        <taxon>Magnoliopsida</taxon>
        <taxon>eudicotyledons</taxon>
        <taxon>Gunneridae</taxon>
        <taxon>Pentapetalae</taxon>
        <taxon>rosids</taxon>
        <taxon>fabids</taxon>
        <taxon>Fabales</taxon>
        <taxon>Fabaceae</taxon>
        <taxon>Papilionoideae</taxon>
        <taxon>50 kb inversion clade</taxon>
        <taxon>NPAAA clade</taxon>
        <taxon>indigoferoid/millettioid clade</taxon>
        <taxon>Phaseoleae</taxon>
        <taxon>Vigna</taxon>
    </lineage>
</organism>
<dbReference type="EMBL" id="CM003375">
    <property type="protein sequence ID" value="KOM42959.1"/>
    <property type="molecule type" value="Genomic_DNA"/>
</dbReference>
<evidence type="ECO:0000313" key="3">
    <source>
        <dbReference type="Proteomes" id="UP000053144"/>
    </source>
</evidence>
<gene>
    <name evidence="2" type="ORF">LR48_Vigan05g056300</name>
</gene>
<proteinExistence type="predicted"/>
<dbReference type="AlphaFoldDB" id="A0A0L9UK79"/>
<name>A0A0L9UK79_PHAAN</name>
<accession>A0A0L9UK79</accession>
<dbReference type="Gramene" id="KOM42959">
    <property type="protein sequence ID" value="KOM42959"/>
    <property type="gene ID" value="LR48_Vigan05g056300"/>
</dbReference>
<reference evidence="3" key="1">
    <citation type="journal article" date="2015" name="Proc. Natl. Acad. Sci. U.S.A.">
        <title>Genome sequencing of adzuki bean (Vigna angularis) provides insight into high starch and low fat accumulation and domestication.</title>
        <authorList>
            <person name="Yang K."/>
            <person name="Tian Z."/>
            <person name="Chen C."/>
            <person name="Luo L."/>
            <person name="Zhao B."/>
            <person name="Wang Z."/>
            <person name="Yu L."/>
            <person name="Li Y."/>
            <person name="Sun Y."/>
            <person name="Li W."/>
            <person name="Chen Y."/>
            <person name="Li Y."/>
            <person name="Zhang Y."/>
            <person name="Ai D."/>
            <person name="Zhao J."/>
            <person name="Shang C."/>
            <person name="Ma Y."/>
            <person name="Wu B."/>
            <person name="Wang M."/>
            <person name="Gao L."/>
            <person name="Sun D."/>
            <person name="Zhang P."/>
            <person name="Guo F."/>
            <person name="Wang W."/>
            <person name="Li Y."/>
            <person name="Wang J."/>
            <person name="Varshney R.K."/>
            <person name="Wang J."/>
            <person name="Ling H.Q."/>
            <person name="Wan P."/>
        </authorList>
    </citation>
    <scope>NUCLEOTIDE SEQUENCE</scope>
    <source>
        <strain evidence="3">cv. Jingnong 6</strain>
    </source>
</reference>
<feature type="region of interest" description="Disordered" evidence="1">
    <location>
        <begin position="187"/>
        <end position="224"/>
    </location>
</feature>
<feature type="region of interest" description="Disordered" evidence="1">
    <location>
        <begin position="1"/>
        <end position="102"/>
    </location>
</feature>
<evidence type="ECO:0000313" key="2">
    <source>
        <dbReference type="EMBL" id="KOM42959.1"/>
    </source>
</evidence>
<sequence length="224" mass="25226">MPLAVQERLSQESGRSPRRQKSGRSSRVEARADARPEWKHERTLVQELEDVRPRLRTLVQSSGRSSKEGGRSSQDSGRSSRQEDARPGGRSSHKRALVQERRTFVQRQRALVQEADARPVRQKWTLVQPGRGRSSKLQKGRSFVQTRGTLVHAEDDARPCRLKDVRPNARGSRSGATFRQFSIFQRVSRPGAKMGRPGVPFQRVSRPGAIDRGRPSATFADVSI</sequence>
<evidence type="ECO:0000256" key="1">
    <source>
        <dbReference type="SAM" id="MobiDB-lite"/>
    </source>
</evidence>
<feature type="compositionally biased region" description="Basic and acidic residues" evidence="1">
    <location>
        <begin position="78"/>
        <end position="87"/>
    </location>
</feature>
<feature type="compositionally biased region" description="Basic and acidic residues" evidence="1">
    <location>
        <begin position="26"/>
        <end position="53"/>
    </location>
</feature>